<sequence>MVSPDKAHERLFLNMWGTKSPDRTSNTSGPGFSSSFSPCSRRHDSTPEAMRYPYWTDGRFAPVSGTSILPRFSLSVIAPASFNCREFGIPSILRTSSTPSLPLFSPGSHL</sequence>
<proteinExistence type="predicted"/>
<name>A0A7R9CGW2_TIMPO</name>
<feature type="region of interest" description="Disordered" evidence="1">
    <location>
        <begin position="17"/>
        <end position="45"/>
    </location>
</feature>
<gene>
    <name evidence="2" type="ORF">TPSB3V08_LOCUS658</name>
</gene>
<evidence type="ECO:0000256" key="1">
    <source>
        <dbReference type="SAM" id="MobiDB-lite"/>
    </source>
</evidence>
<organism evidence="2">
    <name type="scientific">Timema poppense</name>
    <name type="common">Walking stick</name>
    <dbReference type="NCBI Taxonomy" id="170557"/>
    <lineage>
        <taxon>Eukaryota</taxon>
        <taxon>Metazoa</taxon>
        <taxon>Ecdysozoa</taxon>
        <taxon>Arthropoda</taxon>
        <taxon>Hexapoda</taxon>
        <taxon>Insecta</taxon>
        <taxon>Pterygota</taxon>
        <taxon>Neoptera</taxon>
        <taxon>Polyneoptera</taxon>
        <taxon>Phasmatodea</taxon>
        <taxon>Timematodea</taxon>
        <taxon>Timematoidea</taxon>
        <taxon>Timematidae</taxon>
        <taxon>Timema</taxon>
    </lineage>
</organism>
<dbReference type="EMBL" id="OD000207">
    <property type="protein sequence ID" value="CAD7396407.1"/>
    <property type="molecule type" value="Genomic_DNA"/>
</dbReference>
<evidence type="ECO:0000313" key="2">
    <source>
        <dbReference type="EMBL" id="CAD7396407.1"/>
    </source>
</evidence>
<dbReference type="AlphaFoldDB" id="A0A7R9CGW2"/>
<reference evidence="2" key="1">
    <citation type="submission" date="2020-11" db="EMBL/GenBank/DDBJ databases">
        <authorList>
            <person name="Tran Van P."/>
        </authorList>
    </citation>
    <scope>NUCLEOTIDE SEQUENCE</scope>
</reference>
<protein>
    <submittedName>
        <fullName evidence="2">Uncharacterized protein</fullName>
    </submittedName>
</protein>
<accession>A0A7R9CGW2</accession>
<feature type="compositionally biased region" description="Low complexity" evidence="1">
    <location>
        <begin position="24"/>
        <end position="39"/>
    </location>
</feature>